<dbReference type="FunFam" id="3.30.540.10:FF:000003">
    <property type="entry name" value="Inositol-1-monophosphatase"/>
    <property type="match status" value="1"/>
</dbReference>
<organism evidence="9 10">
    <name type="scientific">Candidatus Ozemobacter sibiricus</name>
    <dbReference type="NCBI Taxonomy" id="2268124"/>
    <lineage>
        <taxon>Bacteria</taxon>
        <taxon>Candidatus Ozemobacteria</taxon>
        <taxon>Candidatus Ozemobacterales</taxon>
        <taxon>Candidatus Ozemobacteraceae</taxon>
        <taxon>Candidatus Ozemobacter</taxon>
    </lineage>
</organism>
<evidence type="ECO:0000256" key="4">
    <source>
        <dbReference type="ARBA" id="ARBA00022723"/>
    </source>
</evidence>
<feature type="binding site" evidence="7">
    <location>
        <position position="52"/>
    </location>
    <ligand>
        <name>Mg(2+)</name>
        <dbReference type="ChEBI" id="CHEBI:18420"/>
        <label>1</label>
        <note>catalytic</note>
    </ligand>
</feature>
<comment type="similarity">
    <text evidence="3 8">Belongs to the inositol monophosphatase superfamily.</text>
</comment>
<dbReference type="GO" id="GO:0007165">
    <property type="term" value="P:signal transduction"/>
    <property type="evidence" value="ECO:0007669"/>
    <property type="project" value="TreeGrafter"/>
</dbReference>
<evidence type="ECO:0000256" key="3">
    <source>
        <dbReference type="ARBA" id="ARBA00009759"/>
    </source>
</evidence>
<evidence type="ECO:0000256" key="2">
    <source>
        <dbReference type="ARBA" id="ARBA00001946"/>
    </source>
</evidence>
<dbReference type="SUPFAM" id="SSF56655">
    <property type="entry name" value="Carbohydrate phosphatase"/>
    <property type="match status" value="1"/>
</dbReference>
<keyword evidence="6 7" id="KW-0460">Magnesium</keyword>
<evidence type="ECO:0000313" key="10">
    <source>
        <dbReference type="Proteomes" id="UP000252355"/>
    </source>
</evidence>
<dbReference type="GO" id="GO:0046854">
    <property type="term" value="P:phosphatidylinositol phosphate biosynthetic process"/>
    <property type="evidence" value="ECO:0007669"/>
    <property type="project" value="InterPro"/>
</dbReference>
<comment type="caution">
    <text evidence="9">The sequence shown here is derived from an EMBL/GenBank/DDBJ whole genome shotgun (WGS) entry which is preliminary data.</text>
</comment>
<dbReference type="PROSITE" id="PS00630">
    <property type="entry name" value="IMP_2"/>
    <property type="match status" value="1"/>
</dbReference>
<sequence length="243" mass="26154">MAGALLKGRFATAMQVDFKGATDLVTEMDLASERLIRDELARAFPADALFGEETGGADWRQGRVWVFDPLDGTTNFAHGLPIFSVSIALCLDGRPVAGAVHQPIAGETFVAWTNGGAWLNGAPIRVSAQDDLHKALVVTGFPYRIGDQIDEVLARLRRMILATQGVRRLGSAALDLCAVAMGRFDVFWETSLQPWDVAAGRLLVEEAGGRVTDFAGQPMPLDRGQLLATNGRLHEAVLAMLAI</sequence>
<feature type="binding site" evidence="7">
    <location>
        <position position="68"/>
    </location>
    <ligand>
        <name>Mg(2+)</name>
        <dbReference type="ChEBI" id="CHEBI:18420"/>
        <label>1</label>
        <note>catalytic</note>
    </ligand>
</feature>
<dbReference type="PANTHER" id="PTHR20854:SF4">
    <property type="entry name" value="INOSITOL-1-MONOPHOSPHATASE-RELATED"/>
    <property type="match status" value="1"/>
</dbReference>
<keyword evidence="5 8" id="KW-0378">Hydrolase</keyword>
<reference evidence="9 10" key="1">
    <citation type="submission" date="2018-05" db="EMBL/GenBank/DDBJ databases">
        <title>A metagenomic window into the 2 km-deep terrestrial subsurface aquifer revealed taxonomically and functionally diverse microbial community comprising novel uncultured bacterial lineages.</title>
        <authorList>
            <person name="Kadnikov V.V."/>
            <person name="Mardanov A.V."/>
            <person name="Beletsky A.V."/>
            <person name="Banks D."/>
            <person name="Pimenov N.V."/>
            <person name="Frank Y.A."/>
            <person name="Karnachuk O.V."/>
            <person name="Ravin N.V."/>
        </authorList>
    </citation>
    <scope>NUCLEOTIDE SEQUENCE [LARGE SCALE GENOMIC DNA]</scope>
    <source>
        <strain evidence="9">BY5</strain>
    </source>
</reference>
<evidence type="ECO:0000256" key="6">
    <source>
        <dbReference type="ARBA" id="ARBA00022842"/>
    </source>
</evidence>
<dbReference type="Proteomes" id="UP000252355">
    <property type="component" value="Unassembled WGS sequence"/>
</dbReference>
<dbReference type="CDD" id="cd01639">
    <property type="entry name" value="IMPase"/>
    <property type="match status" value="1"/>
</dbReference>
<evidence type="ECO:0000256" key="1">
    <source>
        <dbReference type="ARBA" id="ARBA00001033"/>
    </source>
</evidence>
<evidence type="ECO:0000313" key="9">
    <source>
        <dbReference type="EMBL" id="RCK80524.1"/>
    </source>
</evidence>
<dbReference type="EMBL" id="QOQW01000006">
    <property type="protein sequence ID" value="RCK80524.1"/>
    <property type="molecule type" value="Genomic_DNA"/>
</dbReference>
<dbReference type="PANTHER" id="PTHR20854">
    <property type="entry name" value="INOSITOL MONOPHOSPHATASE"/>
    <property type="match status" value="1"/>
</dbReference>
<evidence type="ECO:0000256" key="8">
    <source>
        <dbReference type="RuleBase" id="RU364068"/>
    </source>
</evidence>
<proteinExistence type="inferred from homology"/>
<dbReference type="Pfam" id="PF00459">
    <property type="entry name" value="Inositol_P"/>
    <property type="match status" value="1"/>
</dbReference>
<feature type="binding site" evidence="7">
    <location>
        <position position="196"/>
    </location>
    <ligand>
        <name>Mg(2+)</name>
        <dbReference type="ChEBI" id="CHEBI:18420"/>
        <label>1</label>
        <note>catalytic</note>
    </ligand>
</feature>
<dbReference type="GO" id="GO:0008934">
    <property type="term" value="F:inositol monophosphate 1-phosphatase activity"/>
    <property type="evidence" value="ECO:0007669"/>
    <property type="project" value="InterPro"/>
</dbReference>
<protein>
    <recommendedName>
        <fullName evidence="8">Inositol-1-monophosphatase</fullName>
        <ecNumber evidence="8">3.1.3.25</ecNumber>
    </recommendedName>
</protein>
<dbReference type="InterPro" id="IPR022337">
    <property type="entry name" value="Inositol_monophosphatase_SuhB"/>
</dbReference>
<dbReference type="PRINTS" id="PR01959">
    <property type="entry name" value="SBIMPHPHTASE"/>
</dbReference>
<dbReference type="FunFam" id="3.40.190.80:FF:000002">
    <property type="entry name" value="Inositol-1-monophosphatase"/>
    <property type="match status" value="1"/>
</dbReference>
<dbReference type="InterPro" id="IPR033942">
    <property type="entry name" value="IMPase"/>
</dbReference>
<dbReference type="InterPro" id="IPR020550">
    <property type="entry name" value="Inositol_monophosphatase_CS"/>
</dbReference>
<comment type="cofactor">
    <cofactor evidence="2 7 8">
        <name>Mg(2+)</name>
        <dbReference type="ChEBI" id="CHEBI:18420"/>
    </cofactor>
</comment>
<comment type="catalytic activity">
    <reaction evidence="1 8">
        <text>a myo-inositol phosphate + H2O = myo-inositol + phosphate</text>
        <dbReference type="Rhea" id="RHEA:24056"/>
        <dbReference type="ChEBI" id="CHEBI:15377"/>
        <dbReference type="ChEBI" id="CHEBI:17268"/>
        <dbReference type="ChEBI" id="CHEBI:43474"/>
        <dbReference type="ChEBI" id="CHEBI:84139"/>
        <dbReference type="EC" id="3.1.3.25"/>
    </reaction>
</comment>
<dbReference type="EC" id="3.1.3.25" evidence="8"/>
<name>A0A367ZQU7_9BACT</name>
<dbReference type="PRINTS" id="PR00377">
    <property type="entry name" value="IMPHPHTASES"/>
</dbReference>
<dbReference type="GO" id="GO:0006020">
    <property type="term" value="P:inositol metabolic process"/>
    <property type="evidence" value="ECO:0007669"/>
    <property type="project" value="TreeGrafter"/>
</dbReference>
<dbReference type="Gene3D" id="3.40.190.80">
    <property type="match status" value="1"/>
</dbReference>
<evidence type="ECO:0000256" key="5">
    <source>
        <dbReference type="ARBA" id="ARBA00022801"/>
    </source>
</evidence>
<keyword evidence="4 7" id="KW-0479">Metal-binding</keyword>
<dbReference type="InterPro" id="IPR000760">
    <property type="entry name" value="Inositol_monophosphatase-like"/>
</dbReference>
<evidence type="ECO:0000256" key="7">
    <source>
        <dbReference type="PIRSR" id="PIRSR600760-2"/>
    </source>
</evidence>
<dbReference type="Gene3D" id="3.30.540.10">
    <property type="entry name" value="Fructose-1,6-Bisphosphatase, subunit A, domain 1"/>
    <property type="match status" value="1"/>
</dbReference>
<gene>
    <name evidence="9" type="ORF">OZSIB_3270</name>
</gene>
<accession>A0A367ZQU7</accession>
<feature type="binding site" evidence="7">
    <location>
        <position position="71"/>
    </location>
    <ligand>
        <name>Mg(2+)</name>
        <dbReference type="ChEBI" id="CHEBI:18420"/>
        <label>1</label>
        <note>catalytic</note>
    </ligand>
</feature>
<dbReference type="GO" id="GO:0046872">
    <property type="term" value="F:metal ion binding"/>
    <property type="evidence" value="ECO:0007669"/>
    <property type="project" value="UniProtKB-KW"/>
</dbReference>
<dbReference type="AlphaFoldDB" id="A0A367ZQU7"/>
<feature type="binding site" evidence="7">
    <location>
        <position position="70"/>
    </location>
    <ligand>
        <name>Mg(2+)</name>
        <dbReference type="ChEBI" id="CHEBI:18420"/>
        <label>1</label>
        <note>catalytic</note>
    </ligand>
</feature>